<dbReference type="InterPro" id="IPR000594">
    <property type="entry name" value="ThiF_NAD_FAD-bd"/>
</dbReference>
<dbReference type="Pfam" id="PF00899">
    <property type="entry name" value="ThiF"/>
    <property type="match status" value="1"/>
</dbReference>
<dbReference type="Proteomes" id="UP000308744">
    <property type="component" value="Unassembled WGS sequence"/>
</dbReference>
<dbReference type="GO" id="GO:0008641">
    <property type="term" value="F:ubiquitin-like modifier activating enzyme activity"/>
    <property type="evidence" value="ECO:0007669"/>
    <property type="project" value="InterPro"/>
</dbReference>
<dbReference type="AlphaFoldDB" id="A0A4U2Z328"/>
<keyword evidence="2" id="KW-0548">Nucleotidyltransferase</keyword>
<keyword evidence="2" id="KW-0808">Transferase</keyword>
<protein>
    <submittedName>
        <fullName evidence="2">ThiF family adenylyltransferase</fullName>
    </submittedName>
</protein>
<keyword evidence="3" id="KW-1185">Reference proteome</keyword>
<proteinExistence type="predicted"/>
<dbReference type="PANTHER" id="PTHR10953">
    <property type="entry name" value="UBIQUITIN-ACTIVATING ENZYME E1"/>
    <property type="match status" value="1"/>
</dbReference>
<dbReference type="GO" id="GO:0016779">
    <property type="term" value="F:nucleotidyltransferase activity"/>
    <property type="evidence" value="ECO:0007669"/>
    <property type="project" value="UniProtKB-KW"/>
</dbReference>
<organism evidence="2 3">
    <name type="scientific">Lysinibacillus mangiferihumi</name>
    <dbReference type="NCBI Taxonomy" id="1130819"/>
    <lineage>
        <taxon>Bacteria</taxon>
        <taxon>Bacillati</taxon>
        <taxon>Bacillota</taxon>
        <taxon>Bacilli</taxon>
        <taxon>Bacillales</taxon>
        <taxon>Bacillaceae</taxon>
        <taxon>Lysinibacillus</taxon>
    </lineage>
</organism>
<evidence type="ECO:0000313" key="3">
    <source>
        <dbReference type="Proteomes" id="UP000308744"/>
    </source>
</evidence>
<reference evidence="2 3" key="1">
    <citation type="submission" date="2019-04" db="EMBL/GenBank/DDBJ databases">
        <title>Lysinibacillus genome sequencing.</title>
        <authorList>
            <person name="Dunlap C."/>
        </authorList>
    </citation>
    <scope>NUCLEOTIDE SEQUENCE [LARGE SCALE GENOMIC DNA]</scope>
    <source>
        <strain evidence="2 3">CCTCC AB 2010389</strain>
    </source>
</reference>
<dbReference type="InterPro" id="IPR045886">
    <property type="entry name" value="ThiF/MoeB/HesA"/>
</dbReference>
<dbReference type="GO" id="GO:0005737">
    <property type="term" value="C:cytoplasm"/>
    <property type="evidence" value="ECO:0007669"/>
    <property type="project" value="TreeGrafter"/>
</dbReference>
<evidence type="ECO:0000259" key="1">
    <source>
        <dbReference type="Pfam" id="PF00899"/>
    </source>
</evidence>
<sequence>MKQNRKNLYSFCFVFNLERRNISMTLLKIKKTLQPLIVEGKIIFGFGQDGIERSIEKSELNIDILKVLNGEKEREHLTISTEEFNNKVEALKDLGLLTINDYDKQYKYSRNINFFEWMDISNNTDPSIYQRKLNKAHVLIVGLGGIGANVCEILARLGIQTFTIIDNDRIDETNLTRQGTYFKEDIGKNKVDRVEKYIKKIDSKINVNKINKYLATKNDLQEIFKKYNFDISICCADTPKHEIDVWFDDLSIEFNKPFISGSYASTVINTFCMNPNLTITSSELYGEQGAPREQLLENITFSTSVIAPVTYMAAGLISYQAFSVITQLNYKPEAIQIDLFNWNVYKYDLKKK</sequence>
<feature type="domain" description="THIF-type NAD/FAD binding fold" evidence="1">
    <location>
        <begin position="108"/>
        <end position="344"/>
    </location>
</feature>
<dbReference type="SUPFAM" id="SSF69572">
    <property type="entry name" value="Activating enzymes of the ubiquitin-like proteins"/>
    <property type="match status" value="1"/>
</dbReference>
<dbReference type="InterPro" id="IPR035985">
    <property type="entry name" value="Ubiquitin-activating_enz"/>
</dbReference>
<dbReference type="EMBL" id="SZPU01000053">
    <property type="protein sequence ID" value="TKI67091.1"/>
    <property type="molecule type" value="Genomic_DNA"/>
</dbReference>
<dbReference type="GO" id="GO:0004792">
    <property type="term" value="F:thiosulfate-cyanide sulfurtransferase activity"/>
    <property type="evidence" value="ECO:0007669"/>
    <property type="project" value="TreeGrafter"/>
</dbReference>
<dbReference type="Gene3D" id="3.40.50.720">
    <property type="entry name" value="NAD(P)-binding Rossmann-like Domain"/>
    <property type="match status" value="1"/>
</dbReference>
<accession>A0A4U2Z328</accession>
<dbReference type="PANTHER" id="PTHR10953:SF102">
    <property type="entry name" value="ADENYLYLTRANSFERASE AND SULFURTRANSFERASE MOCS3"/>
    <property type="match status" value="1"/>
</dbReference>
<evidence type="ECO:0000313" key="2">
    <source>
        <dbReference type="EMBL" id="TKI67091.1"/>
    </source>
</evidence>
<gene>
    <name evidence="2" type="ORF">FC756_13730</name>
</gene>
<name>A0A4U2Z328_9BACI</name>
<comment type="caution">
    <text evidence="2">The sequence shown here is derived from an EMBL/GenBank/DDBJ whole genome shotgun (WGS) entry which is preliminary data.</text>
</comment>